<feature type="compositionally biased region" description="Basic and acidic residues" evidence="1">
    <location>
        <begin position="336"/>
        <end position="346"/>
    </location>
</feature>
<dbReference type="GO" id="GO:0016787">
    <property type="term" value="F:hydrolase activity"/>
    <property type="evidence" value="ECO:0007669"/>
    <property type="project" value="InterPro"/>
</dbReference>
<dbReference type="SUPFAM" id="SSF56300">
    <property type="entry name" value="Metallo-dependent phosphatases"/>
    <property type="match status" value="1"/>
</dbReference>
<dbReference type="Gene3D" id="1.25.40.10">
    <property type="entry name" value="Tetratricopeptide repeat domain"/>
    <property type="match status" value="1"/>
</dbReference>
<accession>A0A2K8UA01</accession>
<feature type="domain" description="Orc1-like AAA ATPase" evidence="3">
    <location>
        <begin position="396"/>
        <end position="539"/>
    </location>
</feature>
<evidence type="ECO:0000259" key="2">
    <source>
        <dbReference type="Pfam" id="PF00149"/>
    </source>
</evidence>
<feature type="region of interest" description="Disordered" evidence="1">
    <location>
        <begin position="333"/>
        <end position="395"/>
    </location>
</feature>
<dbReference type="Pfam" id="PF00149">
    <property type="entry name" value="Metallophos"/>
    <property type="match status" value="1"/>
</dbReference>
<dbReference type="Proteomes" id="UP000232638">
    <property type="component" value="Chromosome"/>
</dbReference>
<protein>
    <submittedName>
        <fullName evidence="4">Uncharacterized protein</fullName>
    </submittedName>
</protein>
<dbReference type="InterPro" id="IPR019734">
    <property type="entry name" value="TPR_rpt"/>
</dbReference>
<dbReference type="SUPFAM" id="SSF52540">
    <property type="entry name" value="P-loop containing nucleoside triphosphate hydrolases"/>
    <property type="match status" value="1"/>
</dbReference>
<dbReference type="InterPro" id="IPR004843">
    <property type="entry name" value="Calcineurin-like_PHP"/>
</dbReference>
<dbReference type="PANTHER" id="PTHR47691:SF3">
    <property type="entry name" value="HTH-TYPE TRANSCRIPTIONAL REGULATOR RV0890C-RELATED"/>
    <property type="match status" value="1"/>
</dbReference>
<dbReference type="InterPro" id="IPR027417">
    <property type="entry name" value="P-loop_NTPase"/>
</dbReference>
<dbReference type="SUPFAM" id="SSF48452">
    <property type="entry name" value="TPR-like"/>
    <property type="match status" value="2"/>
</dbReference>
<keyword evidence="5" id="KW-1185">Reference proteome</keyword>
<reference evidence="4 5" key="1">
    <citation type="submission" date="2017-03" db="EMBL/GenBank/DDBJ databases">
        <title>Complete genome sequence of Candidatus 'Thiodictyon syntrophicum' sp. nov. strain Cad16T, a photolithoautotroph purple sulfur bacterium isolated from an alpine meromictic lake.</title>
        <authorList>
            <person name="Luedin S.M."/>
            <person name="Pothier J.F."/>
            <person name="Danza F."/>
            <person name="Storelli N."/>
            <person name="Wittwer M."/>
            <person name="Tonolla M."/>
        </authorList>
    </citation>
    <scope>NUCLEOTIDE SEQUENCE [LARGE SCALE GENOMIC DNA]</scope>
    <source>
        <strain evidence="4 5">Cad16T</strain>
    </source>
</reference>
<dbReference type="SMART" id="SM00028">
    <property type="entry name" value="TPR"/>
    <property type="match status" value="3"/>
</dbReference>
<dbReference type="PANTHER" id="PTHR47691">
    <property type="entry name" value="REGULATOR-RELATED"/>
    <property type="match status" value="1"/>
</dbReference>
<evidence type="ECO:0000256" key="1">
    <source>
        <dbReference type="SAM" id="MobiDB-lite"/>
    </source>
</evidence>
<feature type="compositionally biased region" description="Low complexity" evidence="1">
    <location>
        <begin position="362"/>
        <end position="379"/>
    </location>
</feature>
<dbReference type="Pfam" id="PF13424">
    <property type="entry name" value="TPR_12"/>
    <property type="match status" value="1"/>
</dbReference>
<dbReference type="InterPro" id="IPR041664">
    <property type="entry name" value="AAA_16"/>
</dbReference>
<dbReference type="AlphaFoldDB" id="A0A2K8UA01"/>
<sequence>MPADTFAWLHLTDLHFGLKGQGWLWPTLRQPFLADLALLHDLCGPWDAVLFTGDLVQSGQSAQFQGLQEQVLGPLWEQLTRLGSGDAVLVAVPGNHDLFRPNAAEDNAAIDALLEPDRFPGIAAKFWDQPDGGYRRVINHAFAAWRDWWDSAPHRPARIATGALPGDLALTLTKGGRRIGLMGLNTAFLQLRAGNYQGKLVWDPRQVQALCPDGIDRWHADHDLCLLLTHQGPDWLTPEARALGDSEIAPAGRFALHLFGHLHEARLETTRRGANPEAVRLWQGCSLFGMEHFGEPPQLHRAHGYSAGQVRFTADGPQLRLWPRVATNKTGPWRLIPDHDHFHLEPDQGTPPEPLTQRRRPNPAATAPTAPADGPTTQATPPPRPAPHSTLPRRQPFFGRVDELARIAAALEPRDRSWGLGLAGPGGIGKTALALEAAHRAPAERFPLKLWVTAKGRELDPDGERPLPDQPVHDFDSLLAELGRALAREDIPRSDPAERATLVRHALAGQRALLVIDNLETLNTAERQRVFDLLRNLPDDCRALVTSRRASGASPGNWLALDRLDRGAADALLAELARRWPPVGRLDDADRARLYAETGGNPLLLTWTAGQLGLDRGRCHTVDDAIDRLQQAHRHNDPLAFIFGDLVDGFTADETAVLAALVHFSEPAPLPWLLPLTTLSPTAARTALDDLRDRSLLLTDDDRGTWLLPALAARYLRRVRPEVVAATGERLAERAYALAQENGYDKHDRFPTLEAAWPELAAALPVLIGGANRRLQGFCGALGQFLTFSGRWDDWLALSLAAESQALAAGDHDRAGRRAYNAGWCHLLRGNAEGVLDCAGRAAADWQQSNAGSRERATAIQLRGQGHRLAKDYPAAIAALHEALALDRGVSARSGDVAADLNSLASALRDAGQYDEAEGYYREALAIALDLPAPEGVATLTGNLAVLALDREDWPAAERLAREALTLAEPVGRKELIGAHCQVLAKALARQGRGAEGRCHAERAVALFTELRSPHLAEAQATLAECRA</sequence>
<dbReference type="InterPro" id="IPR011990">
    <property type="entry name" value="TPR-like_helical_dom_sf"/>
</dbReference>
<organism evidence="4 5">
    <name type="scientific">Candidatus Thiodictyon syntrophicum</name>
    <dbReference type="NCBI Taxonomy" id="1166950"/>
    <lineage>
        <taxon>Bacteria</taxon>
        <taxon>Pseudomonadati</taxon>
        <taxon>Pseudomonadota</taxon>
        <taxon>Gammaproteobacteria</taxon>
        <taxon>Chromatiales</taxon>
        <taxon>Chromatiaceae</taxon>
        <taxon>Thiodictyon</taxon>
    </lineage>
</organism>
<dbReference type="EMBL" id="CP020370">
    <property type="protein sequence ID" value="AUB82394.1"/>
    <property type="molecule type" value="Genomic_DNA"/>
</dbReference>
<dbReference type="Pfam" id="PF13191">
    <property type="entry name" value="AAA_16"/>
    <property type="match status" value="1"/>
</dbReference>
<proteinExistence type="predicted"/>
<dbReference type="InterPro" id="IPR029052">
    <property type="entry name" value="Metallo-depent_PP-like"/>
</dbReference>
<gene>
    <name evidence="4" type="ORF">THSYN_16545</name>
</gene>
<name>A0A2K8UA01_9GAMM</name>
<dbReference type="Gene3D" id="3.40.50.300">
    <property type="entry name" value="P-loop containing nucleotide triphosphate hydrolases"/>
    <property type="match status" value="1"/>
</dbReference>
<feature type="domain" description="Calcineurin-like phosphoesterase" evidence="2">
    <location>
        <begin position="9"/>
        <end position="264"/>
    </location>
</feature>
<dbReference type="RefSeq" id="WP_100920126.1">
    <property type="nucleotide sequence ID" value="NZ_CP020370.1"/>
</dbReference>
<evidence type="ECO:0000313" key="5">
    <source>
        <dbReference type="Proteomes" id="UP000232638"/>
    </source>
</evidence>
<evidence type="ECO:0000259" key="3">
    <source>
        <dbReference type="Pfam" id="PF13191"/>
    </source>
</evidence>
<dbReference type="Gene3D" id="3.60.21.10">
    <property type="match status" value="1"/>
</dbReference>
<dbReference type="OrthoDB" id="9811542at2"/>
<dbReference type="KEGG" id="tsy:THSYN_16545"/>
<evidence type="ECO:0000313" key="4">
    <source>
        <dbReference type="EMBL" id="AUB82394.1"/>
    </source>
</evidence>
<dbReference type="PRINTS" id="PR00364">
    <property type="entry name" value="DISEASERSIST"/>
</dbReference>